<accession>A0ABX0K1D8</accession>
<comment type="caution">
    <text evidence="2">The sequence shown here is derived from an EMBL/GenBank/DDBJ whole genome shotgun (WGS) entry which is preliminary data.</text>
</comment>
<sequence>MSMSPASPLRIAILGGGRLGSAFAFHLVRNAHHDVTVIARPDSVRLAQLQRDGGIVTTDGERASTTVTDRFDETVPYDLVTVPAPHTVQLLPSLRRSAARAIQFMLMTFDPEHLQQAVGVERAALGMPFLQSTMDTQGRIKVTMGGASRQTLTSDPYLASIFKAADLPTRYEDRMALWLRCHVPLGVAFESIAVAGERRGGGAPWRRACAGPPGLFRTDPQSGL</sequence>
<organism evidence="2 3">
    <name type="scientific">Acetobacter conturbans</name>
    <dbReference type="NCBI Taxonomy" id="1737472"/>
    <lineage>
        <taxon>Bacteria</taxon>
        <taxon>Pseudomonadati</taxon>
        <taxon>Pseudomonadota</taxon>
        <taxon>Alphaproteobacteria</taxon>
        <taxon>Acetobacterales</taxon>
        <taxon>Acetobacteraceae</taxon>
        <taxon>Acetobacter</taxon>
    </lineage>
</organism>
<feature type="domain" description="Ketopantoate reductase N-terminal" evidence="1">
    <location>
        <begin position="11"/>
        <end position="146"/>
    </location>
</feature>
<proteinExistence type="predicted"/>
<dbReference type="Pfam" id="PF02558">
    <property type="entry name" value="ApbA"/>
    <property type="match status" value="1"/>
</dbReference>
<evidence type="ECO:0000259" key="1">
    <source>
        <dbReference type="Pfam" id="PF02558"/>
    </source>
</evidence>
<dbReference type="SUPFAM" id="SSF51735">
    <property type="entry name" value="NAD(P)-binding Rossmann-fold domains"/>
    <property type="match status" value="1"/>
</dbReference>
<evidence type="ECO:0000313" key="3">
    <source>
        <dbReference type="Proteomes" id="UP000631653"/>
    </source>
</evidence>
<evidence type="ECO:0000313" key="2">
    <source>
        <dbReference type="EMBL" id="NHN89504.1"/>
    </source>
</evidence>
<dbReference type="InterPro" id="IPR036291">
    <property type="entry name" value="NAD(P)-bd_dom_sf"/>
</dbReference>
<keyword evidence="3" id="KW-1185">Reference proteome</keyword>
<dbReference type="Proteomes" id="UP000631653">
    <property type="component" value="Unassembled WGS sequence"/>
</dbReference>
<name>A0ABX0K1D8_9PROT</name>
<protein>
    <recommendedName>
        <fullName evidence="1">Ketopantoate reductase N-terminal domain-containing protein</fullName>
    </recommendedName>
</protein>
<reference evidence="2 3" key="1">
    <citation type="journal article" date="2020" name="Int. J. Syst. Evol. Microbiol.">
        <title>Novel acetic acid bacteria from cider fermentations: Acetobacter conturbans sp. nov. and Acetobacter fallax sp. nov.</title>
        <authorList>
            <person name="Sombolestani A.S."/>
            <person name="Cleenwerck I."/>
            <person name="Cnockaert M."/>
            <person name="Borremans W."/>
            <person name="Wieme A.D."/>
            <person name="De Vuyst L."/>
            <person name="Vandamme P."/>
        </authorList>
    </citation>
    <scope>NUCLEOTIDE SEQUENCE [LARGE SCALE GENOMIC DNA]</scope>
    <source>
        <strain evidence="2 3">LMG 1627</strain>
    </source>
</reference>
<gene>
    <name evidence="2" type="ORF">GOB81_12860</name>
</gene>
<dbReference type="Gene3D" id="3.40.50.720">
    <property type="entry name" value="NAD(P)-binding Rossmann-like Domain"/>
    <property type="match status" value="1"/>
</dbReference>
<dbReference type="EMBL" id="WOSY01000013">
    <property type="protein sequence ID" value="NHN89504.1"/>
    <property type="molecule type" value="Genomic_DNA"/>
</dbReference>
<dbReference type="InterPro" id="IPR013332">
    <property type="entry name" value="KPR_N"/>
</dbReference>